<gene>
    <name evidence="3" type="ORF">NTEN_LOCUS16484</name>
</gene>
<proteinExistence type="predicted"/>
<feature type="chain" id="PRO_5026176156" evidence="2">
    <location>
        <begin position="18"/>
        <end position="187"/>
    </location>
</feature>
<dbReference type="Proteomes" id="UP000479000">
    <property type="component" value="Unassembled WGS sequence"/>
</dbReference>
<protein>
    <submittedName>
        <fullName evidence="3">Uncharacterized protein</fullName>
    </submittedName>
</protein>
<sequence length="187" mass="21348">MWYPCVVVCAFVPFVCSQGGRTYFDKDGNYKPPSESDVDYKTYTYGIRRYGNPLANNPQQPDGSQPGNGYQGPPLPYPGIPNFPPERYNPSWNPDRYNPSAYNPNYGNLDVHQGLPRPDDPRFDLVTVSYRRVRILSTYSTERNLFLIWSKNVVSSPVVSGTRSLTMPLIWILDRFLGLLPMLMLEV</sequence>
<feature type="signal peptide" evidence="2">
    <location>
        <begin position="1"/>
        <end position="17"/>
    </location>
</feature>
<name>A0A6H5H340_9HEMI</name>
<keyword evidence="4" id="KW-1185">Reference proteome</keyword>
<keyword evidence="2" id="KW-0732">Signal</keyword>
<reference evidence="3 4" key="1">
    <citation type="submission" date="2020-02" db="EMBL/GenBank/DDBJ databases">
        <authorList>
            <person name="Ferguson B K."/>
        </authorList>
    </citation>
    <scope>NUCLEOTIDE SEQUENCE [LARGE SCALE GENOMIC DNA]</scope>
</reference>
<organism evidence="3 4">
    <name type="scientific">Nesidiocoris tenuis</name>
    <dbReference type="NCBI Taxonomy" id="355587"/>
    <lineage>
        <taxon>Eukaryota</taxon>
        <taxon>Metazoa</taxon>
        <taxon>Ecdysozoa</taxon>
        <taxon>Arthropoda</taxon>
        <taxon>Hexapoda</taxon>
        <taxon>Insecta</taxon>
        <taxon>Pterygota</taxon>
        <taxon>Neoptera</taxon>
        <taxon>Paraneoptera</taxon>
        <taxon>Hemiptera</taxon>
        <taxon>Heteroptera</taxon>
        <taxon>Panheteroptera</taxon>
        <taxon>Cimicomorpha</taxon>
        <taxon>Miridae</taxon>
        <taxon>Dicyphina</taxon>
        <taxon>Nesidiocoris</taxon>
    </lineage>
</organism>
<dbReference type="EMBL" id="CADCXU010024222">
    <property type="protein sequence ID" value="CAB0011558.1"/>
    <property type="molecule type" value="Genomic_DNA"/>
</dbReference>
<evidence type="ECO:0000256" key="1">
    <source>
        <dbReference type="SAM" id="MobiDB-lite"/>
    </source>
</evidence>
<feature type="compositionally biased region" description="Polar residues" evidence="1">
    <location>
        <begin position="54"/>
        <end position="68"/>
    </location>
</feature>
<feature type="region of interest" description="Disordered" evidence="1">
    <location>
        <begin position="51"/>
        <end position="76"/>
    </location>
</feature>
<dbReference type="AlphaFoldDB" id="A0A6H5H340"/>
<evidence type="ECO:0000313" key="3">
    <source>
        <dbReference type="EMBL" id="CAB0011558.1"/>
    </source>
</evidence>
<evidence type="ECO:0000256" key="2">
    <source>
        <dbReference type="SAM" id="SignalP"/>
    </source>
</evidence>
<evidence type="ECO:0000313" key="4">
    <source>
        <dbReference type="Proteomes" id="UP000479000"/>
    </source>
</evidence>
<dbReference type="OrthoDB" id="408631at2759"/>
<accession>A0A6H5H340</accession>